<dbReference type="EMBL" id="CM023472">
    <property type="protein sequence ID" value="KAH7960003.1"/>
    <property type="molecule type" value="Genomic_DNA"/>
</dbReference>
<sequence length="93" mass="9710">MPVRTAGNLVTGTMYALFQKLGSARGVARSTKRKRTLASQNAFFVVGTTSPVQAHARLGPPSLEDSEETQDSSAHGEGLSTPSTSSRSSASLD</sequence>
<protein>
    <submittedName>
        <fullName evidence="1">Uncharacterized protein</fullName>
    </submittedName>
</protein>
<proteinExistence type="predicted"/>
<evidence type="ECO:0000313" key="1">
    <source>
        <dbReference type="EMBL" id="KAH7960003.1"/>
    </source>
</evidence>
<accession>A0ACB8D6J1</accession>
<name>A0ACB8D6J1_DERSI</name>
<comment type="caution">
    <text evidence="1">The sequence shown here is derived from an EMBL/GenBank/DDBJ whole genome shotgun (WGS) entry which is preliminary data.</text>
</comment>
<reference evidence="1" key="1">
    <citation type="submission" date="2020-05" db="EMBL/GenBank/DDBJ databases">
        <title>Large-scale comparative analyses of tick genomes elucidate their genetic diversity and vector capacities.</title>
        <authorList>
            <person name="Jia N."/>
            <person name="Wang J."/>
            <person name="Shi W."/>
            <person name="Du L."/>
            <person name="Sun Y."/>
            <person name="Zhan W."/>
            <person name="Jiang J."/>
            <person name="Wang Q."/>
            <person name="Zhang B."/>
            <person name="Ji P."/>
            <person name="Sakyi L.B."/>
            <person name="Cui X."/>
            <person name="Yuan T."/>
            <person name="Jiang B."/>
            <person name="Yang W."/>
            <person name="Lam T.T.-Y."/>
            <person name="Chang Q."/>
            <person name="Ding S."/>
            <person name="Wang X."/>
            <person name="Zhu J."/>
            <person name="Ruan X."/>
            <person name="Zhao L."/>
            <person name="Wei J."/>
            <person name="Que T."/>
            <person name="Du C."/>
            <person name="Cheng J."/>
            <person name="Dai P."/>
            <person name="Han X."/>
            <person name="Huang E."/>
            <person name="Gao Y."/>
            <person name="Liu J."/>
            <person name="Shao H."/>
            <person name="Ye R."/>
            <person name="Li L."/>
            <person name="Wei W."/>
            <person name="Wang X."/>
            <person name="Wang C."/>
            <person name="Yang T."/>
            <person name="Huo Q."/>
            <person name="Li W."/>
            <person name="Guo W."/>
            <person name="Chen H."/>
            <person name="Zhou L."/>
            <person name="Ni X."/>
            <person name="Tian J."/>
            <person name="Zhou Y."/>
            <person name="Sheng Y."/>
            <person name="Liu T."/>
            <person name="Pan Y."/>
            <person name="Xia L."/>
            <person name="Li J."/>
            <person name="Zhao F."/>
            <person name="Cao W."/>
        </authorList>
    </citation>
    <scope>NUCLEOTIDE SEQUENCE</scope>
    <source>
        <strain evidence="1">Dsil-2018</strain>
    </source>
</reference>
<dbReference type="Proteomes" id="UP000821865">
    <property type="component" value="Chromosome 3"/>
</dbReference>
<keyword evidence="2" id="KW-1185">Reference proteome</keyword>
<evidence type="ECO:0000313" key="2">
    <source>
        <dbReference type="Proteomes" id="UP000821865"/>
    </source>
</evidence>
<gene>
    <name evidence="1" type="ORF">HPB49_016078</name>
</gene>
<organism evidence="1 2">
    <name type="scientific">Dermacentor silvarum</name>
    <name type="common">Tick</name>
    <dbReference type="NCBI Taxonomy" id="543639"/>
    <lineage>
        <taxon>Eukaryota</taxon>
        <taxon>Metazoa</taxon>
        <taxon>Ecdysozoa</taxon>
        <taxon>Arthropoda</taxon>
        <taxon>Chelicerata</taxon>
        <taxon>Arachnida</taxon>
        <taxon>Acari</taxon>
        <taxon>Parasitiformes</taxon>
        <taxon>Ixodida</taxon>
        <taxon>Ixodoidea</taxon>
        <taxon>Ixodidae</taxon>
        <taxon>Rhipicephalinae</taxon>
        <taxon>Dermacentor</taxon>
    </lineage>
</organism>